<evidence type="ECO:0000313" key="3">
    <source>
        <dbReference type="Proteomes" id="UP000032534"/>
    </source>
</evidence>
<dbReference type="RefSeq" id="WP_044646608.1">
    <property type="nucleotide sequence ID" value="NZ_JTHP01000024.1"/>
</dbReference>
<evidence type="ECO:0000313" key="2">
    <source>
        <dbReference type="EMBL" id="KJD45121.1"/>
    </source>
</evidence>
<feature type="domain" description="WCX" evidence="1">
    <location>
        <begin position="349"/>
        <end position="430"/>
    </location>
</feature>
<dbReference type="AlphaFoldDB" id="A0A0D7X103"/>
<comment type="caution">
    <text evidence="2">The sequence shown here is derived from an EMBL/GenBank/DDBJ whole genome shotgun (WGS) entry which is preliminary data.</text>
</comment>
<proteinExistence type="predicted"/>
<dbReference type="OrthoDB" id="2651809at2"/>
<dbReference type="Pfam" id="PF25583">
    <property type="entry name" value="WCX"/>
    <property type="match status" value="1"/>
</dbReference>
<dbReference type="PROSITE" id="PS52050">
    <property type="entry name" value="WYL"/>
    <property type="match status" value="1"/>
</dbReference>
<keyword evidence="3" id="KW-1185">Reference proteome</keyword>
<name>A0A0D7X103_9BACL</name>
<dbReference type="InterPro" id="IPR051534">
    <property type="entry name" value="CBASS_pafABC_assoc_protein"/>
</dbReference>
<dbReference type="PATRIC" id="fig|159743.3.peg.2983"/>
<accession>A0A0D7X103</accession>
<gene>
    <name evidence="2" type="ORF">QD47_13410</name>
</gene>
<protein>
    <submittedName>
        <fullName evidence="2">Transcriptional regulator</fullName>
    </submittedName>
</protein>
<dbReference type="Proteomes" id="UP000032534">
    <property type="component" value="Unassembled WGS sequence"/>
</dbReference>
<dbReference type="EMBL" id="JTHP01000024">
    <property type="protein sequence ID" value="KJD45121.1"/>
    <property type="molecule type" value="Genomic_DNA"/>
</dbReference>
<organism evidence="2 3">
    <name type="scientific">Paenibacillus terrae</name>
    <dbReference type="NCBI Taxonomy" id="159743"/>
    <lineage>
        <taxon>Bacteria</taxon>
        <taxon>Bacillati</taxon>
        <taxon>Bacillota</taxon>
        <taxon>Bacilli</taxon>
        <taxon>Bacillales</taxon>
        <taxon>Paenibacillaceae</taxon>
        <taxon>Paenibacillus</taxon>
    </lineage>
</organism>
<sequence>MARESFDKEIQFLRMLTLTSGAYNRQQFADRLGISVHTFDKTIRRLKEIVQSVQQQLPAEQGHDFNEMLRFNYYESADPLLLFLFRAKSLKESESVRLALLLTALQSQPLTTMELLDACCDGLPPDSTLPDEKTIRSDLKYLVEVGVVRKEPGGRPYRYAVRNDLVTGLTDEELLDLYDFVDIMANTHLPSVQGYLLRDLLKKAMRRQAGDQEMVEPFLYKYHYYSRILDEAHIHPLLHAIRQRSCVTFLYFSAAKRSMYGSQNTNPLFEKETEGREHTILPLQVIYDHQYGRWYVLGQVDGKGIMKFRMEGMTQLAEGEPVSEQRFADLLAVLEERTRYSWLVDTGRAVKVRVRFFNPEGAKRNFIRERVLLQGQWGTITEEESESFIYEITVNGITEIKPWLRSFGSSCEVLEPKRLRQEFKQEWKELQAYYEPIRENI</sequence>
<evidence type="ECO:0000259" key="1">
    <source>
        <dbReference type="Pfam" id="PF25583"/>
    </source>
</evidence>
<reference evidence="2 3" key="1">
    <citation type="submission" date="2014-11" db="EMBL/GenBank/DDBJ databases">
        <title>Draft Genome Sequences of Paenibacillus polymyxa NRRL B-30509 and Paenibacillus terrae NRRL B-30644, Strains from a Poultry Environment that Produce Tridecaptin A and Paenicidins.</title>
        <authorList>
            <person name="van Belkum M.J."/>
            <person name="Lohans C.T."/>
            <person name="Vederas J.C."/>
        </authorList>
    </citation>
    <scope>NUCLEOTIDE SEQUENCE [LARGE SCALE GENOMIC DNA]</scope>
    <source>
        <strain evidence="2 3">NRRL B-30644</strain>
    </source>
</reference>
<dbReference type="InterPro" id="IPR057727">
    <property type="entry name" value="WCX_dom"/>
</dbReference>
<dbReference type="PANTHER" id="PTHR34580">
    <property type="match status" value="1"/>
</dbReference>
<dbReference type="PANTHER" id="PTHR34580:SF1">
    <property type="entry name" value="PROTEIN PAFC"/>
    <property type="match status" value="1"/>
</dbReference>